<evidence type="ECO:0000313" key="1">
    <source>
        <dbReference type="EMBL" id="CAI9951875.1"/>
    </source>
</evidence>
<keyword evidence="3" id="KW-1185">Reference proteome</keyword>
<reference evidence="1" key="1">
    <citation type="submission" date="2023-06" db="EMBL/GenBank/DDBJ databases">
        <authorList>
            <person name="Kurt Z."/>
        </authorList>
    </citation>
    <scope>NUCLEOTIDE SEQUENCE</scope>
</reference>
<protein>
    <submittedName>
        <fullName evidence="2">Hypothetical_protein</fullName>
    </submittedName>
</protein>
<accession>A0AA86QHQ4</accession>
<proteinExistence type="predicted"/>
<dbReference type="EMBL" id="CAXDID020000538">
    <property type="protein sequence ID" value="CAL6101098.1"/>
    <property type="molecule type" value="Genomic_DNA"/>
</dbReference>
<gene>
    <name evidence="1" type="ORF">HINF_LOCUS39520</name>
    <name evidence="2" type="ORF">HINF_LOCUS70912</name>
</gene>
<reference evidence="2 3" key="2">
    <citation type="submission" date="2024-07" db="EMBL/GenBank/DDBJ databases">
        <authorList>
            <person name="Akdeniz Z."/>
        </authorList>
    </citation>
    <scope>NUCLEOTIDE SEQUENCE [LARGE SCALE GENOMIC DNA]</scope>
</reference>
<comment type="caution">
    <text evidence="1">The sequence shown here is derived from an EMBL/GenBank/DDBJ whole genome shotgun (WGS) entry which is preliminary data.</text>
</comment>
<evidence type="ECO:0000313" key="3">
    <source>
        <dbReference type="Proteomes" id="UP001642409"/>
    </source>
</evidence>
<organism evidence="1">
    <name type="scientific">Hexamita inflata</name>
    <dbReference type="NCBI Taxonomy" id="28002"/>
    <lineage>
        <taxon>Eukaryota</taxon>
        <taxon>Metamonada</taxon>
        <taxon>Diplomonadida</taxon>
        <taxon>Hexamitidae</taxon>
        <taxon>Hexamitinae</taxon>
        <taxon>Hexamita</taxon>
    </lineage>
</organism>
<dbReference type="AlphaFoldDB" id="A0AA86QHQ4"/>
<dbReference type="EMBL" id="CATOUU010000826">
    <property type="protein sequence ID" value="CAI9951875.1"/>
    <property type="molecule type" value="Genomic_DNA"/>
</dbReference>
<name>A0AA86QHQ4_9EUKA</name>
<sequence>MQKIAQKYELRVDKNYPLAQEYSYINRKQYKSYKQMKVGDLDYNWDLLENINNMYDGMIEQENLLKVKDQTVTVNGHISMYSPRKPKSQIQKELKQSNRYLKADIPTLPPSKIKQQQRPLSPLFRITSFQ</sequence>
<evidence type="ECO:0000313" key="2">
    <source>
        <dbReference type="EMBL" id="CAL6101098.1"/>
    </source>
</evidence>
<dbReference type="Proteomes" id="UP001642409">
    <property type="component" value="Unassembled WGS sequence"/>
</dbReference>